<dbReference type="InterPro" id="IPR004027">
    <property type="entry name" value="SEC_C_motif"/>
</dbReference>
<proteinExistence type="predicted"/>
<evidence type="ECO:0000313" key="1">
    <source>
        <dbReference type="EMBL" id="SBW10999.1"/>
    </source>
</evidence>
<dbReference type="Gene3D" id="3.10.450.50">
    <property type="match status" value="1"/>
</dbReference>
<dbReference type="Pfam" id="PF02810">
    <property type="entry name" value="SEC-C"/>
    <property type="match status" value="1"/>
</dbReference>
<name>A0A212KH88_9DELT</name>
<sequence length="201" mass="22599">MTKIGRNDACPCGSGKKYKHCCLAQANAREQLLQEQVDAKIRAVEWLTEHYEEAIDEAVMNRFFLDEDDDAPELIAELPEHMQMAVLVCMHEWLIADADLILDEDWIRTSDLLLGPGGPLFTANGRRHIEELAASELSLYEVLEVRKDEGLLLRDMLRPGEKPVFAHRKERHGSAGTLGHLGSPSPASGRYLHARGRNLSF</sequence>
<dbReference type="AlphaFoldDB" id="A0A212KH88"/>
<protein>
    <submittedName>
        <fullName evidence="1">SEC-C motif domain protein</fullName>
    </submittedName>
</protein>
<dbReference type="EMBL" id="FLUQ01000007">
    <property type="protein sequence ID" value="SBW10999.1"/>
    <property type="molecule type" value="Genomic_DNA"/>
</dbReference>
<organism evidence="1">
    <name type="scientific">uncultured delta proteobacterium</name>
    <dbReference type="NCBI Taxonomy" id="34034"/>
    <lineage>
        <taxon>Bacteria</taxon>
        <taxon>Deltaproteobacteria</taxon>
        <taxon>environmental samples</taxon>
    </lineage>
</organism>
<reference evidence="1" key="1">
    <citation type="submission" date="2016-04" db="EMBL/GenBank/DDBJ databases">
        <authorList>
            <person name="Evans L.H."/>
            <person name="Alamgir A."/>
            <person name="Owens N."/>
            <person name="Weber N.D."/>
            <person name="Virtaneva K."/>
            <person name="Barbian K."/>
            <person name="Babar A."/>
            <person name="Rosenke K."/>
        </authorList>
    </citation>
    <scope>NUCLEOTIDE SEQUENCE</scope>
    <source>
        <strain evidence="1">86</strain>
    </source>
</reference>
<dbReference type="SUPFAM" id="SSF103642">
    <property type="entry name" value="Sec-C motif"/>
    <property type="match status" value="1"/>
</dbReference>
<accession>A0A212KH88</accession>
<gene>
    <name evidence="1" type="ORF">KL86DPRO_70124</name>
</gene>